<sequence length="40" mass="4441">MIIKNRKIREVREVGNSVIVTLSRESLLEKGLKTGDTISG</sequence>
<accession>A0ABV3MHD8</accession>
<proteinExistence type="predicted"/>
<reference evidence="1 2" key="1">
    <citation type="submission" date="2024-05" db="EMBL/GenBank/DDBJ databases">
        <title>Human gut microbiome strain richness.</title>
        <authorList>
            <person name="Chen-Liaw A."/>
        </authorList>
    </citation>
    <scope>NUCLEOTIDE SEQUENCE [LARGE SCALE GENOMIC DNA]</scope>
    <source>
        <strain evidence="1 2">J1100102st1_G3_J1100102_180507</strain>
    </source>
</reference>
<dbReference type="RefSeq" id="WP_267892602.1">
    <property type="nucleotide sequence ID" value="NZ_JBFDTA010000014.1"/>
</dbReference>
<protein>
    <submittedName>
        <fullName evidence="1">Uncharacterized protein</fullName>
    </submittedName>
</protein>
<evidence type="ECO:0000313" key="1">
    <source>
        <dbReference type="EMBL" id="MEW3467351.1"/>
    </source>
</evidence>
<comment type="caution">
    <text evidence="1">The sequence shown here is derived from an EMBL/GenBank/DDBJ whole genome shotgun (WGS) entry which is preliminary data.</text>
</comment>
<evidence type="ECO:0000313" key="2">
    <source>
        <dbReference type="Proteomes" id="UP001554047"/>
    </source>
</evidence>
<organism evidence="1 2">
    <name type="scientific">Enterococcus entomosocium</name>
    <dbReference type="NCBI Taxonomy" id="3034352"/>
    <lineage>
        <taxon>Bacteria</taxon>
        <taxon>Bacillati</taxon>
        <taxon>Bacillota</taxon>
        <taxon>Bacilli</taxon>
        <taxon>Lactobacillales</taxon>
        <taxon>Enterococcaceae</taxon>
        <taxon>Enterococcus</taxon>
    </lineage>
</organism>
<name>A0ABV3MHD8_9ENTE</name>
<dbReference type="Proteomes" id="UP001554047">
    <property type="component" value="Unassembled WGS sequence"/>
</dbReference>
<dbReference type="EMBL" id="JBFDTB010000030">
    <property type="protein sequence ID" value="MEW3467351.1"/>
    <property type="molecule type" value="Genomic_DNA"/>
</dbReference>
<keyword evidence="2" id="KW-1185">Reference proteome</keyword>
<gene>
    <name evidence="1" type="ORF">AB1I55_14730</name>
</gene>